<sequence>MKTVEYADQEIDGKELAFIIASMMIGIGVLTLPRLVATHTKGLDGLVSILFSGSFFLFFGWLLAKSISKFPKKSFFEYTSDMMTKPVALGLTSILALAFLFTCALETRVIANISKLYMFDQTPIEAIALTFLLVVVYCVSGSRVALLRLNLMFLPIVLTVTLIVQFSNISLFQLSNIQPSFTTSLNGYWQGAQETTFSFIGYTVILVYISLLKSPKVAPRMTMVGIGIPILLYLVIYTITIGVFGNLATSEIIYPTIEIAKEIEAPGGFIERFESIFFTVWIMTVFNTCSMAFDISIHLLHSITKLKRKTIILILSPLIYFVAVTPENAYQIQLLGKILAGIGFFYGVIFPVIFFSLTKIRKVIQHA</sequence>
<evidence type="ECO:0000313" key="10">
    <source>
        <dbReference type="Proteomes" id="UP001597318"/>
    </source>
</evidence>
<keyword evidence="10" id="KW-1185">Reference proteome</keyword>
<evidence type="ECO:0000256" key="4">
    <source>
        <dbReference type="ARBA" id="ARBA00022544"/>
    </source>
</evidence>
<feature type="transmembrane region" description="Helical" evidence="8">
    <location>
        <begin position="151"/>
        <end position="175"/>
    </location>
</feature>
<keyword evidence="7 8" id="KW-0472">Membrane</keyword>
<feature type="transmembrane region" description="Helical" evidence="8">
    <location>
        <begin position="122"/>
        <end position="139"/>
    </location>
</feature>
<comment type="similarity">
    <text evidence="2">Belongs to the amino acid-polyamine-organocation (APC) superfamily. Spore germination protein (SGP) (TC 2.A.3.9) family.</text>
</comment>
<comment type="caution">
    <text evidence="9">The sequence shown here is derived from an EMBL/GenBank/DDBJ whole genome shotgun (WGS) entry which is preliminary data.</text>
</comment>
<dbReference type="Proteomes" id="UP001597318">
    <property type="component" value="Unassembled WGS sequence"/>
</dbReference>
<reference evidence="10" key="1">
    <citation type="journal article" date="2019" name="Int. J. Syst. Evol. Microbiol.">
        <title>The Global Catalogue of Microorganisms (GCM) 10K type strain sequencing project: providing services to taxonomists for standard genome sequencing and annotation.</title>
        <authorList>
            <consortium name="The Broad Institute Genomics Platform"/>
            <consortium name="The Broad Institute Genome Sequencing Center for Infectious Disease"/>
            <person name="Wu L."/>
            <person name="Ma J."/>
        </authorList>
    </citation>
    <scope>NUCLEOTIDE SEQUENCE [LARGE SCALE GENOMIC DNA]</scope>
    <source>
        <strain evidence="10">CGMCC 1.15474</strain>
    </source>
</reference>
<evidence type="ECO:0000256" key="8">
    <source>
        <dbReference type="SAM" id="Phobius"/>
    </source>
</evidence>
<feature type="transmembrane region" description="Helical" evidence="8">
    <location>
        <begin position="16"/>
        <end position="33"/>
    </location>
</feature>
<evidence type="ECO:0000256" key="1">
    <source>
        <dbReference type="ARBA" id="ARBA00004141"/>
    </source>
</evidence>
<feature type="transmembrane region" description="Helical" evidence="8">
    <location>
        <begin position="45"/>
        <end position="64"/>
    </location>
</feature>
<feature type="transmembrane region" description="Helical" evidence="8">
    <location>
        <begin position="338"/>
        <end position="357"/>
    </location>
</feature>
<organism evidence="9 10">
    <name type="scientific">Metabacillus endolithicus</name>
    <dbReference type="NCBI Taxonomy" id="1535204"/>
    <lineage>
        <taxon>Bacteria</taxon>
        <taxon>Bacillati</taxon>
        <taxon>Bacillota</taxon>
        <taxon>Bacilli</taxon>
        <taxon>Bacillales</taxon>
        <taxon>Bacillaceae</taxon>
        <taxon>Metabacillus</taxon>
    </lineage>
</organism>
<dbReference type="EMBL" id="JBHUIK010000001">
    <property type="protein sequence ID" value="MFD2212507.1"/>
    <property type="molecule type" value="Genomic_DNA"/>
</dbReference>
<feature type="transmembrane region" description="Helical" evidence="8">
    <location>
        <begin position="276"/>
        <end position="300"/>
    </location>
</feature>
<dbReference type="NCBIfam" id="TIGR00912">
    <property type="entry name" value="2A0309"/>
    <property type="match status" value="1"/>
</dbReference>
<keyword evidence="5 8" id="KW-0812">Transmembrane</keyword>
<evidence type="ECO:0000313" key="9">
    <source>
        <dbReference type="EMBL" id="MFD2212507.1"/>
    </source>
</evidence>
<name>A0ABW5BQY8_9BACI</name>
<comment type="subcellular location">
    <subcellularLocation>
        <location evidence="1">Membrane</location>
        <topology evidence="1">Multi-pass membrane protein</topology>
    </subcellularLocation>
</comment>
<feature type="transmembrane region" description="Helical" evidence="8">
    <location>
        <begin position="87"/>
        <end position="110"/>
    </location>
</feature>
<evidence type="ECO:0000256" key="7">
    <source>
        <dbReference type="ARBA" id="ARBA00023136"/>
    </source>
</evidence>
<dbReference type="PANTHER" id="PTHR34975">
    <property type="entry name" value="SPORE GERMINATION PROTEIN A2"/>
    <property type="match status" value="1"/>
</dbReference>
<keyword evidence="3" id="KW-0813">Transport</keyword>
<dbReference type="InterPro" id="IPR004761">
    <property type="entry name" value="Spore_GerAB"/>
</dbReference>
<evidence type="ECO:0000256" key="5">
    <source>
        <dbReference type="ARBA" id="ARBA00022692"/>
    </source>
</evidence>
<feature type="transmembrane region" description="Helical" evidence="8">
    <location>
        <begin position="195"/>
        <end position="212"/>
    </location>
</feature>
<feature type="transmembrane region" description="Helical" evidence="8">
    <location>
        <begin position="224"/>
        <end position="245"/>
    </location>
</feature>
<evidence type="ECO:0000256" key="6">
    <source>
        <dbReference type="ARBA" id="ARBA00022989"/>
    </source>
</evidence>
<proteinExistence type="inferred from homology"/>
<protein>
    <submittedName>
        <fullName evidence="9">Endospore germination permease</fullName>
    </submittedName>
</protein>
<accession>A0ABW5BQY8</accession>
<dbReference type="RefSeq" id="WP_247342303.1">
    <property type="nucleotide sequence ID" value="NZ_CP095550.1"/>
</dbReference>
<gene>
    <name evidence="9" type="ORF">ACFSKK_02140</name>
</gene>
<dbReference type="PANTHER" id="PTHR34975:SF2">
    <property type="entry name" value="SPORE GERMINATION PROTEIN A2"/>
    <property type="match status" value="1"/>
</dbReference>
<keyword evidence="4" id="KW-0309">Germination</keyword>
<evidence type="ECO:0000256" key="3">
    <source>
        <dbReference type="ARBA" id="ARBA00022448"/>
    </source>
</evidence>
<dbReference type="Pfam" id="PF03845">
    <property type="entry name" value="Spore_permease"/>
    <property type="match status" value="1"/>
</dbReference>
<evidence type="ECO:0000256" key="2">
    <source>
        <dbReference type="ARBA" id="ARBA00007998"/>
    </source>
</evidence>
<keyword evidence="6 8" id="KW-1133">Transmembrane helix</keyword>
<feature type="transmembrane region" description="Helical" evidence="8">
    <location>
        <begin position="312"/>
        <end position="332"/>
    </location>
</feature>